<evidence type="ECO:0000256" key="5">
    <source>
        <dbReference type="ARBA" id="ARBA00022884"/>
    </source>
</evidence>
<protein>
    <submittedName>
        <fullName evidence="10">60 kDa SS-A/Ro ribonucleoprotein</fullName>
    </submittedName>
</protein>
<dbReference type="OrthoDB" id="6098064at2759"/>
<dbReference type="RefSeq" id="XP_013419954.1">
    <property type="nucleotide sequence ID" value="XM_013564500.2"/>
</dbReference>
<organism evidence="9 10">
    <name type="scientific">Lingula anatina</name>
    <name type="common">Brachiopod</name>
    <name type="synonym">Lingula unguis</name>
    <dbReference type="NCBI Taxonomy" id="7574"/>
    <lineage>
        <taxon>Eukaryota</taxon>
        <taxon>Metazoa</taxon>
        <taxon>Spiralia</taxon>
        <taxon>Lophotrochozoa</taxon>
        <taxon>Brachiopoda</taxon>
        <taxon>Linguliformea</taxon>
        <taxon>Lingulata</taxon>
        <taxon>Lingulida</taxon>
        <taxon>Linguloidea</taxon>
        <taxon>Lingulidae</taxon>
        <taxon>Lingula</taxon>
    </lineage>
</organism>
<dbReference type="Pfam" id="PF05731">
    <property type="entry name" value="TROVE"/>
    <property type="match status" value="1"/>
</dbReference>
<dbReference type="PANTHER" id="PTHR14202">
    <property type="entry name" value="60 KDA RIBONUCLEOPROTEIN SSA/RO"/>
    <property type="match status" value="1"/>
</dbReference>
<dbReference type="InterPro" id="IPR040322">
    <property type="entry name" value="TROVE2"/>
</dbReference>
<dbReference type="GO" id="GO:1990904">
    <property type="term" value="C:ribonucleoprotein complex"/>
    <property type="evidence" value="ECO:0007669"/>
    <property type="project" value="UniProtKB-KW"/>
</dbReference>
<accession>A0A1S3KBY8</accession>
<dbReference type="InterPro" id="IPR056800">
    <property type="entry name" value="vWA_Ro60"/>
</dbReference>
<proteinExistence type="inferred from homology"/>
<evidence type="ECO:0000256" key="6">
    <source>
        <dbReference type="ARBA" id="ARBA00023274"/>
    </source>
</evidence>
<reference evidence="10" key="1">
    <citation type="submission" date="2025-08" db="UniProtKB">
        <authorList>
            <consortium name="RefSeq"/>
        </authorList>
    </citation>
    <scope>IDENTIFICATION</scope>
    <source>
        <tissue evidence="10">Gonads</tissue>
    </source>
</reference>
<keyword evidence="5" id="KW-0694">RNA-binding</keyword>
<dbReference type="SUPFAM" id="SSF53300">
    <property type="entry name" value="vWA-like"/>
    <property type="match status" value="1"/>
</dbReference>
<gene>
    <name evidence="10" type="primary">LOC106180503</name>
</gene>
<dbReference type="SUPFAM" id="SSF140864">
    <property type="entry name" value="TROVE domain-like"/>
    <property type="match status" value="1"/>
</dbReference>
<dbReference type="InterPro" id="IPR036465">
    <property type="entry name" value="vWFA_dom_sf"/>
</dbReference>
<keyword evidence="3" id="KW-0963">Cytoplasm</keyword>
<evidence type="ECO:0000259" key="8">
    <source>
        <dbReference type="PROSITE" id="PS50988"/>
    </source>
</evidence>
<dbReference type="GO" id="GO:0046872">
    <property type="term" value="F:metal ion binding"/>
    <property type="evidence" value="ECO:0007669"/>
    <property type="project" value="UniProtKB-KW"/>
</dbReference>
<dbReference type="OMA" id="SKEXARI"/>
<dbReference type="InParanoid" id="A0A1S3KBY8"/>
<evidence type="ECO:0000256" key="4">
    <source>
        <dbReference type="ARBA" id="ARBA00022723"/>
    </source>
</evidence>
<evidence type="ECO:0000256" key="3">
    <source>
        <dbReference type="ARBA" id="ARBA00022490"/>
    </source>
</evidence>
<dbReference type="PANTHER" id="PTHR14202:SF0">
    <property type="entry name" value="RNA-BINDING PROTEIN RO60"/>
    <property type="match status" value="1"/>
</dbReference>
<keyword evidence="9" id="KW-1185">Reference proteome</keyword>
<keyword evidence="4" id="KW-0479">Metal-binding</keyword>
<feature type="domain" description="TROVE" evidence="8">
    <location>
        <begin position="5"/>
        <end position="379"/>
    </location>
</feature>
<sequence length="566" mass="63802">MVKKVTIDPKRVTWALEDMDKLKRYICLGSETPTARVAEDHEKDHCENVIQMVKTGSQGPQVVELLKEYSVKGYVACQKPLIRCLAICVNIGDGETKKAALKAMPEICRIPTDLFLFVQYCVQGLGQPKVKNENGSWGRAMRTAVSQWYLTKEPKNLAYLMTKYRKRYGWSHVNLFNLTHPKPTNEAMAAIFTYEMKGLEAMTSKLKDKNLSDDVKDLVAYLKAVHEVKHSTDIHLITTYIEEHSLVWEHVPSNTLKLKEVWQALLPKMPTTAMLRNLFRLAALGLLQPGSTGSTVVIERLRNESKLREARIHPFNLLVTRKAYNKGKTSGKPARPFTGKGKGKPKEKQGKEWTPNSDIVKALDEAFYTSFKCLKPTKKSYLMAVDVSQTMHRGRVNGTKELCAIEAAAAMAMVIARSEEKYEFVAFAKNHPDGLSPVELRSDSTWEDLMLNLKVQEGKTDCALPMLWAKKHQKPYDVFMVFTDSETLPTDVQPKDALAEYRAAVKGGEEARLVVCAMNSQGFTIADPNDARMLDVVGFAPDTPEKIHQFVLDFNPDFQPAMQEDP</sequence>
<evidence type="ECO:0000313" key="9">
    <source>
        <dbReference type="Proteomes" id="UP000085678"/>
    </source>
</evidence>
<dbReference type="GeneID" id="106180503"/>
<evidence type="ECO:0000256" key="1">
    <source>
        <dbReference type="ARBA" id="ARBA00004496"/>
    </source>
</evidence>
<name>A0A1S3KBY8_LINAN</name>
<evidence type="ECO:0000256" key="7">
    <source>
        <dbReference type="SAM" id="MobiDB-lite"/>
    </source>
</evidence>
<comment type="subcellular location">
    <subcellularLocation>
        <location evidence="1">Cytoplasm</location>
    </subcellularLocation>
</comment>
<evidence type="ECO:0000313" key="10">
    <source>
        <dbReference type="RefSeq" id="XP_013419954.1"/>
    </source>
</evidence>
<dbReference type="GO" id="GO:0003723">
    <property type="term" value="F:RNA binding"/>
    <property type="evidence" value="ECO:0007669"/>
    <property type="project" value="UniProtKB-KW"/>
</dbReference>
<dbReference type="PROSITE" id="PS50988">
    <property type="entry name" value="TROVE"/>
    <property type="match status" value="1"/>
</dbReference>
<dbReference type="Proteomes" id="UP000085678">
    <property type="component" value="Unplaced"/>
</dbReference>
<evidence type="ECO:0000256" key="2">
    <source>
        <dbReference type="ARBA" id="ARBA00007814"/>
    </source>
</evidence>
<dbReference type="KEGG" id="lak:106180503"/>
<dbReference type="AlphaFoldDB" id="A0A1S3KBY8"/>
<dbReference type="STRING" id="7574.A0A1S3KBY8"/>
<feature type="region of interest" description="Disordered" evidence="7">
    <location>
        <begin position="326"/>
        <end position="354"/>
    </location>
</feature>
<dbReference type="InterPro" id="IPR008858">
    <property type="entry name" value="TROVE_dom"/>
</dbReference>
<dbReference type="Pfam" id="PF25045">
    <property type="entry name" value="vWA_Ro60"/>
    <property type="match status" value="1"/>
</dbReference>
<dbReference type="Gene3D" id="3.40.50.410">
    <property type="entry name" value="von Willebrand factor, type A domain"/>
    <property type="match status" value="1"/>
</dbReference>
<dbReference type="InterPro" id="IPR037214">
    <property type="entry name" value="TROVE_dom_sf"/>
</dbReference>
<comment type="similarity">
    <text evidence="2">Belongs to the Ro 60 kDa family.</text>
</comment>
<keyword evidence="6 10" id="KW-0687">Ribonucleoprotein</keyword>
<dbReference type="GO" id="GO:0005737">
    <property type="term" value="C:cytoplasm"/>
    <property type="evidence" value="ECO:0007669"/>
    <property type="project" value="UniProtKB-SubCell"/>
</dbReference>